<keyword evidence="1" id="KW-0812">Transmembrane</keyword>
<reference evidence="3" key="1">
    <citation type="submission" date="2023-09" db="UniProtKB">
        <authorList>
            <consortium name="Ensembl"/>
        </authorList>
    </citation>
    <scope>IDENTIFICATION</scope>
</reference>
<evidence type="ECO:0000256" key="1">
    <source>
        <dbReference type="SAM" id="Phobius"/>
    </source>
</evidence>
<dbReference type="PANTHER" id="PTHR10424">
    <property type="entry name" value="VIRAL ENVELOPE PROTEIN"/>
    <property type="match status" value="1"/>
</dbReference>
<keyword evidence="1" id="KW-1133">Transmembrane helix</keyword>
<evidence type="ECO:0008006" key="4">
    <source>
        <dbReference type="Google" id="ProtNLM"/>
    </source>
</evidence>
<feature type="signal peptide" evidence="2">
    <location>
        <begin position="1"/>
        <end position="26"/>
    </location>
</feature>
<proteinExistence type="predicted"/>
<evidence type="ECO:0000256" key="2">
    <source>
        <dbReference type="SAM" id="SignalP"/>
    </source>
</evidence>
<protein>
    <recommendedName>
        <fullName evidence="4">Endogenous retrovirus group PABLB member 1 Env polyprotein</fullName>
    </recommendedName>
</protein>
<dbReference type="SUPFAM" id="SSF58069">
    <property type="entry name" value="Virus ectodomain"/>
    <property type="match status" value="1"/>
</dbReference>
<sequence length="496" mass="56535">MSPHLSPKMSKPLILILLIFTPLVNMTTNSFLDWAQHYAEEIDKSNCWVCGLLPISSTSGLPWWVSPLQGSDWTNLQDLIYQIRGGATRYNISEWPIITTIRHPGHNKSFTLSATIDQALEYVPSHLKKSLESPQPPTIKDVNYRYYEGYYQIWDDYLWLTPIIGQLSQNAPLCWEQRNHTYDKWENTTKKLGWIPLSNCETVIVLKATDWYATNWEVKDNSLWGIRWRAPNGTKWLCGNNLWPWLPPGWVGRCTIGFPWVQGRWIKTLEKPANLPVLKQRWTRSVFHWYDHLASIFVPSVGLEDVIWHIESLTKFTQKALNDTAEGISLLNSEVKLMRQAVLQNRMALDILTAAQGGTCAIIKTECCVYIPDNSANVSSVLQDLSSQISSMSDSALSFNDILASWFSGASWWKKVLLAIALIVCGGLLLCCLLYCLVGICCSLIPRVACFPLKCTRMLWTQSSHSIPPPESPMMPLDQIKYKFWSRKQAQHPVSA</sequence>
<dbReference type="Gene3D" id="1.10.287.210">
    <property type="match status" value="1"/>
</dbReference>
<feature type="transmembrane region" description="Helical" evidence="1">
    <location>
        <begin position="416"/>
        <end position="438"/>
    </location>
</feature>
<accession>A0A8C0W5L3</accession>
<dbReference type="PANTHER" id="PTHR10424:SF8">
    <property type="entry name" value="ENDOGENOUS RETROVIRUS GROUP PABLB MEMBER 1 ENV POLYPROTEIN"/>
    <property type="match status" value="1"/>
</dbReference>
<feature type="chain" id="PRO_5034784458" description="Endogenous retrovirus group PABLB member 1 Env polyprotein" evidence="2">
    <location>
        <begin position="27"/>
        <end position="496"/>
    </location>
</feature>
<name>A0A8C0W5L3_CASCN</name>
<evidence type="ECO:0000313" key="3">
    <source>
        <dbReference type="Ensembl" id="ENSCCNP00000004916.1"/>
    </source>
</evidence>
<dbReference type="InterPro" id="IPR018154">
    <property type="entry name" value="TLV/ENV_coat_polyprotein"/>
</dbReference>
<dbReference type="Pfam" id="PF00429">
    <property type="entry name" value="TLV_coat"/>
    <property type="match status" value="1"/>
</dbReference>
<keyword evidence="2" id="KW-0732">Signal</keyword>
<dbReference type="AlphaFoldDB" id="A0A8C0W5L3"/>
<keyword evidence="1" id="KW-0472">Membrane</keyword>
<dbReference type="Ensembl" id="ENSCCNT00000006472.1">
    <property type="protein sequence ID" value="ENSCCNP00000004916.1"/>
    <property type="gene ID" value="ENSCCNG00000005242.1"/>
</dbReference>
<organism evidence="3">
    <name type="scientific">Castor canadensis</name>
    <name type="common">American beaver</name>
    <dbReference type="NCBI Taxonomy" id="51338"/>
    <lineage>
        <taxon>Eukaryota</taxon>
        <taxon>Metazoa</taxon>
        <taxon>Chordata</taxon>
        <taxon>Craniata</taxon>
        <taxon>Vertebrata</taxon>
        <taxon>Euteleostomi</taxon>
        <taxon>Mammalia</taxon>
        <taxon>Eutheria</taxon>
        <taxon>Euarchontoglires</taxon>
        <taxon>Glires</taxon>
        <taxon>Rodentia</taxon>
        <taxon>Castorimorpha</taxon>
        <taxon>Castoridae</taxon>
        <taxon>Castor</taxon>
    </lineage>
</organism>